<comment type="caution">
    <text evidence="1">The sequence shown here is derived from an EMBL/GenBank/DDBJ whole genome shotgun (WGS) entry which is preliminary data.</text>
</comment>
<evidence type="ECO:0000313" key="1">
    <source>
        <dbReference type="EMBL" id="GBF51490.1"/>
    </source>
</evidence>
<dbReference type="Proteomes" id="UP000245133">
    <property type="component" value="Unassembled WGS sequence"/>
</dbReference>
<dbReference type="RefSeq" id="WP_108977820.1">
    <property type="nucleotide sequence ID" value="NZ_BFBB01000008.1"/>
</dbReference>
<name>A0A2P2E3L7_9LEPT</name>
<evidence type="ECO:0000313" key="2">
    <source>
        <dbReference type="Proteomes" id="UP000245133"/>
    </source>
</evidence>
<dbReference type="AlphaFoldDB" id="A0A2P2E3L7"/>
<organism evidence="1 2">
    <name type="scientific">Leptospira ryugenii</name>
    <dbReference type="NCBI Taxonomy" id="1917863"/>
    <lineage>
        <taxon>Bacteria</taxon>
        <taxon>Pseudomonadati</taxon>
        <taxon>Spirochaetota</taxon>
        <taxon>Spirochaetia</taxon>
        <taxon>Leptospirales</taxon>
        <taxon>Leptospiraceae</taxon>
        <taxon>Leptospira</taxon>
    </lineage>
</organism>
<accession>A0A2P2E3L7</accession>
<gene>
    <name evidence="1" type="ORF">LPTSP4_30280</name>
</gene>
<proteinExistence type="predicted"/>
<keyword evidence="2" id="KW-1185">Reference proteome</keyword>
<dbReference type="EMBL" id="BFBB01000008">
    <property type="protein sequence ID" value="GBF51490.1"/>
    <property type="molecule type" value="Genomic_DNA"/>
</dbReference>
<dbReference type="OrthoDB" id="338156at2"/>
<protein>
    <submittedName>
        <fullName evidence="1">Uncharacterized protein</fullName>
    </submittedName>
</protein>
<reference evidence="1 2" key="1">
    <citation type="submission" date="2018-02" db="EMBL/GenBank/DDBJ databases">
        <title>Novel Leptospira species isolated from soil and water in Japan.</title>
        <authorList>
            <person name="Nakao R."/>
            <person name="Masuzawa T."/>
        </authorList>
    </citation>
    <scope>NUCLEOTIDE SEQUENCE [LARGE SCALE GENOMIC DNA]</scope>
    <source>
        <strain evidence="1 2">YH101</strain>
    </source>
</reference>
<sequence length="820" mass="94036">MTIKSEIQTSLGPTLTPNQNGEWEIDLSQVRIFFGLSILSKTLAEEIGNSLHSTPGDVSFLYRINPNINHELIDMHIQYVQVYARAGVLNDWIIYRSQFEDDLRVVLGTFQRQSIARKIHPEFYGESSRSSSSLGLLFPFYELDQQTSVNYLILMERVSNPSTAGEFFLRITIDSSSEPMLNLGSIAHYRVDEITSRTYIAGLSKISESLSNQIMIAAQKGETFFEEENRHFSKVFEQIAKTPFGNLTHINFYWDDQFRRFLSGATLESLLPMMKKLFLIMEDTDIASLIKEGSTLCVKLGRVDVFVDLSRLDRVLNFSFNKRRTQINSSFYLRRMVQLESLANQKAHSFDFENTHIFLIHHITSEIVSLIEAFRRLKAKSLDVAFVKYGGKIPPAYLDVLLDIPTEQFYMAGLELKLTQNKKVYYAVSSLYSDFSKHSHFKEKLEEAKFSFYDAMRYLATYLFLDKLFRFTKGQDHIILIEDGGYIAPLLNQRMAENKSLKEFCDEFWIKCPKEYESESLQNFILARVIGTVEHTRNGYDRMQKVLQNQMPLSLPCYSIAISNEKTKEESKEVAHSMLNAIENSLHGLGKVLSKRKILLLGAKGNIGSFLESYLKKGRLHESNQEIVLVDKKYSATEAMAFDSFERVPKQDLLTIDLVIGVTGESILKKESLETWILESKHNDLFLASGSTKTVEFQDLIHWFNEISAEDTWFSIQDLSFQCTMERLLDPQTQMDLGARFIFKTDPNAKTQIEKSIYLLSDGSPINFLFYGVPTESMDPIISQLAMASLGMVSQFKKKALPKPNLYAVDHQINIWGEPK</sequence>